<evidence type="ECO:0000256" key="3">
    <source>
        <dbReference type="ARBA" id="ARBA00022801"/>
    </source>
</evidence>
<dbReference type="Pfam" id="PF05592">
    <property type="entry name" value="Bac_rhamnosid"/>
    <property type="match status" value="1"/>
</dbReference>
<feature type="transmembrane region" description="Helical" evidence="5">
    <location>
        <begin position="1176"/>
        <end position="1197"/>
    </location>
</feature>
<protein>
    <recommendedName>
        <fullName evidence="2">alpha-L-rhamnosidase</fullName>
        <ecNumber evidence="2">3.2.1.40</ecNumber>
    </recommendedName>
</protein>
<evidence type="ECO:0000259" key="8">
    <source>
        <dbReference type="Pfam" id="PF12051"/>
    </source>
</evidence>
<dbReference type="Gene3D" id="2.60.40.10">
    <property type="entry name" value="Immunoglobulins"/>
    <property type="match status" value="1"/>
</dbReference>
<evidence type="ECO:0000256" key="2">
    <source>
        <dbReference type="ARBA" id="ARBA00012652"/>
    </source>
</evidence>
<dbReference type="InterPro" id="IPR022703">
    <property type="entry name" value="DUF3533"/>
</dbReference>
<dbReference type="Gene3D" id="1.50.10.10">
    <property type="match status" value="1"/>
</dbReference>
<feature type="domain" description="Alpha-L-rhamnosidase C-terminal" evidence="10">
    <location>
        <begin position="790"/>
        <end position="867"/>
    </location>
</feature>
<evidence type="ECO:0000259" key="9">
    <source>
        <dbReference type="Pfam" id="PF17389"/>
    </source>
</evidence>
<feature type="transmembrane region" description="Helical" evidence="5">
    <location>
        <begin position="1260"/>
        <end position="1281"/>
    </location>
</feature>
<dbReference type="InterPro" id="IPR013783">
    <property type="entry name" value="Ig-like_fold"/>
</dbReference>
<comment type="caution">
    <text evidence="11">The sequence shown here is derived from an EMBL/GenBank/DDBJ whole genome shotgun (WGS) entry which is preliminary data.</text>
</comment>
<evidence type="ECO:0000256" key="5">
    <source>
        <dbReference type="SAM" id="Phobius"/>
    </source>
</evidence>
<dbReference type="Gene3D" id="2.60.420.10">
    <property type="entry name" value="Maltose phosphorylase, domain 3"/>
    <property type="match status" value="1"/>
</dbReference>
<dbReference type="GO" id="GO:0030596">
    <property type="term" value="F:alpha-L-rhamnosidase activity"/>
    <property type="evidence" value="ECO:0007669"/>
    <property type="project" value="UniProtKB-EC"/>
</dbReference>
<organism evidence="11 12">
    <name type="scientific">Fusarium oxysporum f. sp. cubense</name>
    <dbReference type="NCBI Taxonomy" id="61366"/>
    <lineage>
        <taxon>Eukaryota</taxon>
        <taxon>Fungi</taxon>
        <taxon>Dikarya</taxon>
        <taxon>Ascomycota</taxon>
        <taxon>Pezizomycotina</taxon>
        <taxon>Sordariomycetes</taxon>
        <taxon>Hypocreomycetidae</taxon>
        <taxon>Hypocreales</taxon>
        <taxon>Nectriaceae</taxon>
        <taxon>Fusarium</taxon>
        <taxon>Fusarium oxysporum species complex</taxon>
    </lineage>
</organism>
<dbReference type="InterPro" id="IPR013737">
    <property type="entry name" value="Bac_rhamnosid_N"/>
</dbReference>
<evidence type="ECO:0000256" key="4">
    <source>
        <dbReference type="SAM" id="MobiDB-lite"/>
    </source>
</evidence>
<feature type="domain" description="Bacterial alpha-L-rhamnosidase N-terminal" evidence="7">
    <location>
        <begin position="150"/>
        <end position="322"/>
    </location>
</feature>
<dbReference type="Pfam" id="PF25788">
    <property type="entry name" value="Ig_Rha78A_N"/>
    <property type="match status" value="1"/>
</dbReference>
<feature type="transmembrane region" description="Helical" evidence="5">
    <location>
        <begin position="911"/>
        <end position="930"/>
    </location>
</feature>
<feature type="domain" description="Alpha-L-rhamnosidase six-hairpin glycosidase" evidence="9">
    <location>
        <begin position="439"/>
        <end position="788"/>
    </location>
</feature>
<dbReference type="Proteomes" id="UP000321331">
    <property type="component" value="Unassembled WGS sequence"/>
</dbReference>
<dbReference type="EMBL" id="VMNF01000014">
    <property type="protein sequence ID" value="TXB97458.1"/>
    <property type="molecule type" value="Genomic_DNA"/>
</dbReference>
<evidence type="ECO:0000259" key="7">
    <source>
        <dbReference type="Pfam" id="PF08531"/>
    </source>
</evidence>
<dbReference type="InterPro" id="IPR008928">
    <property type="entry name" value="6-hairpin_glycosidase_sf"/>
</dbReference>
<accession>A0A5C6SHT4</accession>
<evidence type="ECO:0000259" key="10">
    <source>
        <dbReference type="Pfam" id="PF17390"/>
    </source>
</evidence>
<proteinExistence type="predicted"/>
<dbReference type="GO" id="GO:0005975">
    <property type="term" value="P:carbohydrate metabolic process"/>
    <property type="evidence" value="ECO:0007669"/>
    <property type="project" value="InterPro"/>
</dbReference>
<keyword evidence="5" id="KW-0472">Membrane</keyword>
<evidence type="ECO:0000259" key="6">
    <source>
        <dbReference type="Pfam" id="PF05592"/>
    </source>
</evidence>
<feature type="compositionally biased region" description="Basic and acidic residues" evidence="4">
    <location>
        <begin position="1316"/>
        <end position="1346"/>
    </location>
</feature>
<dbReference type="PANTHER" id="PTHR33307:SF6">
    <property type="entry name" value="ALPHA-RHAMNOSIDASE (EUROFUNG)-RELATED"/>
    <property type="match status" value="1"/>
</dbReference>
<evidence type="ECO:0000313" key="11">
    <source>
        <dbReference type="EMBL" id="TXB97458.1"/>
    </source>
</evidence>
<feature type="domain" description="DUF3533" evidence="8">
    <location>
        <begin position="910"/>
        <end position="1272"/>
    </location>
</feature>
<dbReference type="SUPFAM" id="SSF48208">
    <property type="entry name" value="Six-hairpin glycosidases"/>
    <property type="match status" value="1"/>
</dbReference>
<dbReference type="Pfam" id="PF17390">
    <property type="entry name" value="Bac_rhamnosid_C"/>
    <property type="match status" value="1"/>
</dbReference>
<reference evidence="11 12" key="1">
    <citation type="submission" date="2019-07" db="EMBL/GenBank/DDBJ databases">
        <title>The First High-Quality Draft Genome Sequence of the Causal Agent of the Current Panama Disease Epidemic.</title>
        <authorList>
            <person name="Warmington R.J."/>
            <person name="Kay W."/>
            <person name="Jeffries A."/>
            <person name="Bebber D."/>
            <person name="Moore K."/>
            <person name="Studholme D.J."/>
        </authorList>
    </citation>
    <scope>NUCLEOTIDE SEQUENCE [LARGE SCALE GENOMIC DNA]</scope>
    <source>
        <strain evidence="11 12">TR4</strain>
    </source>
</reference>
<dbReference type="InterPro" id="IPR035396">
    <property type="entry name" value="Bac_rhamnosid6H"/>
</dbReference>
<dbReference type="InterPro" id="IPR012341">
    <property type="entry name" value="6hp_glycosidase-like_sf"/>
</dbReference>
<keyword evidence="3" id="KW-0378">Hydrolase</keyword>
<dbReference type="InterPro" id="IPR016007">
    <property type="entry name" value="Alpha_rhamnosid"/>
</dbReference>
<dbReference type="Pfam" id="PF17389">
    <property type="entry name" value="Bac_rhamnosid6H"/>
    <property type="match status" value="1"/>
</dbReference>
<sequence length="1406" mass="158660">MLPVTDVRFEHYHPPNTLGVQNSTPRISWKIAHHDTRGTQNGYEIELTRYGPSQEAHDVLTASQQSQENILTPWPFKEPLQSREHVSIRVRVWDEQEEKSPWSEPAYLEVGLLHRSDWTCERIAAPWASETTGASPEDLFRRQFVLRDSPVKARLYITTQGVYEAEINGQRVGDYFLAPGWTSYDGRLQYQTYDVISHLVNGLNCIGIRVAEGWFCGRIGFEGGHRNIWGPHTAVLAQLEVTYADGQTCRIESDGSWKVIQGPTRLAEIYDGEKYDMMMEVSNWSSVTDEESLKGWTNAQTLTFPPESTQLVAGFAEPVRRIETINPVIEITTPSGKRVLDFGQNLVGYLRLSGIKGSNGHKIILQHAEVMENEELGIRPLRICQAKDEITLKVSQKELCWEPRYTFHGFRYAQIDNWPGSFDLSCIEAVVCHTDMKPAGHFSCSDPLLNQLYRNIVWGMRCNFLSVPTDCPQRDERLGWTGDLSLFGPTACLIYDCFSILKNWLIDLAYDQDVLGGVPPMVSPNATLPDPIWCRRVPCAIWHDVTIIAPWVLYQESGDESILTQQYDSMMKWMKVLPRMKSGLWDPKPFQLGDWLDPAAPPDQPWKGATDAKMVSNMFLLQSLDLMSKICGVLGRKDEQQIFNEDYQATRVEFQQEYVTPRGRLTSDSQAAYALAICLDLLDPAQRVRAGDRLVELVRKNEFKVGTGFAATPFLCEALASTGHIQVAYAMLLEKGCPSWLYPVTMGATTVWERWDSMLPDGSINPGEMTSFNHYAFGAIAKFMYERVAGLQRLEPGWRRVRISPAIGATFSRAAASHVSPQGTISFEWETSVVDGDQEEFAIKATVPPNTVVEIILPGLERKERRNYRQGEMLSSIESLYPKAFTDRLPRNDSVVRKARVAWFKAAGSNFLYLQLLFLGLFCYILGSLYQQTSHTHNLRIVFVDYDGGAIGQAVRGAYSSLRGKDYPSLIERPTSDFPTKNDLLEVVCKTRYWGAFFVSKGASNRLQEALDGNGTTLGYNNSDIMGYIWNEAVYAPIVDSAISINLQLLSEVARVQYSTGNGTGNIHSVSGKTALAVLAEPWKLQSINIQPTSQGSRAIYNTVVIILIMIEEFCYLGTINGLYAQFKLYTRVKARRIILVRLILSLIYTLIGSLCVVGAIWAFKAGWDVNGNQFVLSWATIWLFAHVNFLTLDVFTIWLPPPFIPMALVSWIILNVTSLLLPFDLNPAFYRVGYIFPAHEVYQVLTHIWSRGCNPQLRYALPILFGWEITTFLLSSLGVYRRSHFAMLGEEQQEKDFKERLDAAVAFEMAKIKQATERHKEPPKEKTVSARQEMHSDAHDSRGVGEEETVREELAEVLESVETRQKLERETENLSNVCSFGPTFELPFKYESGNEGGSSGCCADA</sequence>
<dbReference type="Pfam" id="PF08531">
    <property type="entry name" value="Bac_rhamnosid_N"/>
    <property type="match status" value="1"/>
</dbReference>
<keyword evidence="5" id="KW-0812">Transmembrane</keyword>
<feature type="transmembrane region" description="Helical" evidence="5">
    <location>
        <begin position="1204"/>
        <end position="1224"/>
    </location>
</feature>
<evidence type="ECO:0000256" key="1">
    <source>
        <dbReference type="ARBA" id="ARBA00001445"/>
    </source>
</evidence>
<dbReference type="EC" id="3.2.1.40" evidence="2"/>
<dbReference type="PANTHER" id="PTHR33307">
    <property type="entry name" value="ALPHA-RHAMNOSIDASE (EUROFUNG)"/>
    <property type="match status" value="1"/>
</dbReference>
<feature type="transmembrane region" description="Helical" evidence="5">
    <location>
        <begin position="1139"/>
        <end position="1164"/>
    </location>
</feature>
<dbReference type="Pfam" id="PF12051">
    <property type="entry name" value="DUF3533"/>
    <property type="match status" value="1"/>
</dbReference>
<keyword evidence="5" id="KW-1133">Transmembrane helix</keyword>
<gene>
    <name evidence="11" type="ORF">FocTR4_00011033</name>
</gene>
<feature type="domain" description="Alpha-L-rhamnosidase concanavalin-like" evidence="6">
    <location>
        <begin position="332"/>
        <end position="432"/>
    </location>
</feature>
<dbReference type="InterPro" id="IPR035398">
    <property type="entry name" value="Bac_rhamnosid_C"/>
</dbReference>
<feature type="region of interest" description="Disordered" evidence="4">
    <location>
        <begin position="1316"/>
        <end position="1352"/>
    </location>
</feature>
<comment type="catalytic activity">
    <reaction evidence="1">
        <text>Hydrolysis of terminal non-reducing alpha-L-rhamnose residues in alpha-L-rhamnosides.</text>
        <dbReference type="EC" id="3.2.1.40"/>
    </reaction>
</comment>
<dbReference type="Gene3D" id="2.60.120.260">
    <property type="entry name" value="Galactose-binding domain-like"/>
    <property type="match status" value="2"/>
</dbReference>
<dbReference type="InterPro" id="IPR008902">
    <property type="entry name" value="Rhamnosid_concanavalin"/>
</dbReference>
<name>A0A5C6SHT4_FUSOC</name>
<evidence type="ECO:0000313" key="12">
    <source>
        <dbReference type="Proteomes" id="UP000321331"/>
    </source>
</evidence>